<evidence type="ECO:0000259" key="1">
    <source>
        <dbReference type="Pfam" id="PF07883"/>
    </source>
</evidence>
<protein>
    <submittedName>
        <fullName evidence="2">Cupin domain-containing protein</fullName>
    </submittedName>
</protein>
<dbReference type="Proteomes" id="UP000520198">
    <property type="component" value="Unassembled WGS sequence"/>
</dbReference>
<gene>
    <name evidence="2" type="ORF">HT585_28905</name>
</gene>
<accession>A0A7Y6QC43</accession>
<sequence length="139" mass="14741">MAGYQVSEAHDASSSSAAGNVALASVKAVGESVETAFEEAIPNVPGKRLVALEVLYAPGGKSPSHRHAPSSFIYAYVLSGAIRSQVDDQSPRVYRVGESFYENTGSHHRISENASTTEPAKLLAVFIVDTHENPLTTPD</sequence>
<dbReference type="InterPro" id="IPR013096">
    <property type="entry name" value="Cupin_2"/>
</dbReference>
<dbReference type="SUPFAM" id="SSF51182">
    <property type="entry name" value="RmlC-like cupins"/>
    <property type="match status" value="1"/>
</dbReference>
<name>A0A7Y6QC43_9HYPH</name>
<evidence type="ECO:0000313" key="3">
    <source>
        <dbReference type="Proteomes" id="UP000520198"/>
    </source>
</evidence>
<dbReference type="PANTHER" id="PTHR38599:SF1">
    <property type="entry name" value="CUPIN DOMAIN PROTEIN (AFU_ORTHOLOGUE AFUA_3G13620)"/>
    <property type="match status" value="1"/>
</dbReference>
<dbReference type="InterPro" id="IPR014710">
    <property type="entry name" value="RmlC-like_jellyroll"/>
</dbReference>
<feature type="domain" description="Cupin type-2" evidence="1">
    <location>
        <begin position="54"/>
        <end position="126"/>
    </location>
</feature>
<dbReference type="Pfam" id="PF07883">
    <property type="entry name" value="Cupin_2"/>
    <property type="match status" value="1"/>
</dbReference>
<comment type="caution">
    <text evidence="2">The sequence shown here is derived from an EMBL/GenBank/DDBJ whole genome shotgun (WGS) entry which is preliminary data.</text>
</comment>
<dbReference type="CDD" id="cd02234">
    <property type="entry name" value="cupin_BLR7677-like"/>
    <property type="match status" value="1"/>
</dbReference>
<dbReference type="EMBL" id="JABWDU010000011">
    <property type="protein sequence ID" value="NVD42892.1"/>
    <property type="molecule type" value="Genomic_DNA"/>
</dbReference>
<reference evidence="2 3" key="1">
    <citation type="submission" date="2020-06" db="EMBL/GenBank/DDBJ databases">
        <authorList>
            <person name="Grouzdev D.S."/>
        </authorList>
    </citation>
    <scope>NUCLEOTIDE SEQUENCE [LARGE SCALE GENOMIC DNA]</scope>
    <source>
        <strain evidence="2 3">HO-A22</strain>
    </source>
</reference>
<organism evidence="2 3">
    <name type="scientific">Ensifer oleiphilus</name>
    <dbReference type="NCBI Taxonomy" id="2742698"/>
    <lineage>
        <taxon>Bacteria</taxon>
        <taxon>Pseudomonadati</taxon>
        <taxon>Pseudomonadota</taxon>
        <taxon>Alphaproteobacteria</taxon>
        <taxon>Hyphomicrobiales</taxon>
        <taxon>Rhizobiaceae</taxon>
        <taxon>Sinorhizobium/Ensifer group</taxon>
        <taxon>Ensifer</taxon>
    </lineage>
</organism>
<keyword evidence="3" id="KW-1185">Reference proteome</keyword>
<dbReference type="PANTHER" id="PTHR38599">
    <property type="entry name" value="CUPIN DOMAIN PROTEIN (AFU_ORTHOLOGUE AFUA_3G13620)"/>
    <property type="match status" value="1"/>
</dbReference>
<evidence type="ECO:0000313" key="2">
    <source>
        <dbReference type="EMBL" id="NVD42892.1"/>
    </source>
</evidence>
<proteinExistence type="predicted"/>
<dbReference type="InterPro" id="IPR011051">
    <property type="entry name" value="RmlC_Cupin_sf"/>
</dbReference>
<dbReference type="Gene3D" id="2.60.120.10">
    <property type="entry name" value="Jelly Rolls"/>
    <property type="match status" value="1"/>
</dbReference>
<dbReference type="AlphaFoldDB" id="A0A7Y6QC43"/>